<dbReference type="PANTHER" id="PTHR47488:SF7">
    <property type="entry name" value="HEAVY METAL TRANSPORT_DETOXIFICATION SUPERFAMILY PROTEIN"/>
    <property type="match status" value="1"/>
</dbReference>
<keyword evidence="3" id="KW-1185">Reference proteome</keyword>
<dbReference type="EMBL" id="JBBWWQ010000007">
    <property type="protein sequence ID" value="KAK8943124.1"/>
    <property type="molecule type" value="Genomic_DNA"/>
</dbReference>
<dbReference type="PRINTS" id="PR01217">
    <property type="entry name" value="PRICHEXTENSN"/>
</dbReference>
<feature type="compositionally biased region" description="Pro residues" evidence="1">
    <location>
        <begin position="134"/>
        <end position="194"/>
    </location>
</feature>
<protein>
    <submittedName>
        <fullName evidence="2">Uncharacterized protein</fullName>
    </submittedName>
</protein>
<feature type="compositionally biased region" description="Polar residues" evidence="1">
    <location>
        <begin position="69"/>
        <end position="78"/>
    </location>
</feature>
<proteinExistence type="predicted"/>
<comment type="caution">
    <text evidence="2">The sequence shown here is derived from an EMBL/GenBank/DDBJ whole genome shotgun (WGS) entry which is preliminary data.</text>
</comment>
<dbReference type="PANTHER" id="PTHR47488">
    <property type="entry name" value="HEAVY METAL TRANSPORT/DETOXIFICATION SUPERFAMILY PROTEIN"/>
    <property type="match status" value="1"/>
</dbReference>
<feature type="compositionally biased region" description="Basic and acidic residues" evidence="1">
    <location>
        <begin position="195"/>
        <end position="209"/>
    </location>
</feature>
<organism evidence="2 3">
    <name type="scientific">Platanthera zijinensis</name>
    <dbReference type="NCBI Taxonomy" id="2320716"/>
    <lineage>
        <taxon>Eukaryota</taxon>
        <taxon>Viridiplantae</taxon>
        <taxon>Streptophyta</taxon>
        <taxon>Embryophyta</taxon>
        <taxon>Tracheophyta</taxon>
        <taxon>Spermatophyta</taxon>
        <taxon>Magnoliopsida</taxon>
        <taxon>Liliopsida</taxon>
        <taxon>Asparagales</taxon>
        <taxon>Orchidaceae</taxon>
        <taxon>Orchidoideae</taxon>
        <taxon>Orchideae</taxon>
        <taxon>Orchidinae</taxon>
        <taxon>Platanthera</taxon>
    </lineage>
</organism>
<dbReference type="Proteomes" id="UP001418222">
    <property type="component" value="Unassembled WGS sequence"/>
</dbReference>
<gene>
    <name evidence="2" type="ORF">KSP39_PZI009217</name>
</gene>
<feature type="compositionally biased region" description="Basic and acidic residues" evidence="1">
    <location>
        <begin position="79"/>
        <end position="94"/>
    </location>
</feature>
<reference evidence="2 3" key="1">
    <citation type="journal article" date="2022" name="Nat. Plants">
        <title>Genomes of leafy and leafless Platanthera orchids illuminate the evolution of mycoheterotrophy.</title>
        <authorList>
            <person name="Li M.H."/>
            <person name="Liu K.W."/>
            <person name="Li Z."/>
            <person name="Lu H.C."/>
            <person name="Ye Q.L."/>
            <person name="Zhang D."/>
            <person name="Wang J.Y."/>
            <person name="Li Y.F."/>
            <person name="Zhong Z.M."/>
            <person name="Liu X."/>
            <person name="Yu X."/>
            <person name="Liu D.K."/>
            <person name="Tu X.D."/>
            <person name="Liu B."/>
            <person name="Hao Y."/>
            <person name="Liao X.Y."/>
            <person name="Jiang Y.T."/>
            <person name="Sun W.H."/>
            <person name="Chen J."/>
            <person name="Chen Y.Q."/>
            <person name="Ai Y."/>
            <person name="Zhai J.W."/>
            <person name="Wu S.S."/>
            <person name="Zhou Z."/>
            <person name="Hsiao Y.Y."/>
            <person name="Wu W.L."/>
            <person name="Chen Y.Y."/>
            <person name="Lin Y.F."/>
            <person name="Hsu J.L."/>
            <person name="Li C.Y."/>
            <person name="Wang Z.W."/>
            <person name="Zhao X."/>
            <person name="Zhong W.Y."/>
            <person name="Ma X.K."/>
            <person name="Ma L."/>
            <person name="Huang J."/>
            <person name="Chen G.Z."/>
            <person name="Huang M.Z."/>
            <person name="Huang L."/>
            <person name="Peng D.H."/>
            <person name="Luo Y.B."/>
            <person name="Zou S.Q."/>
            <person name="Chen S.P."/>
            <person name="Lan S."/>
            <person name="Tsai W.C."/>
            <person name="Van de Peer Y."/>
            <person name="Liu Z.J."/>
        </authorList>
    </citation>
    <scope>NUCLEOTIDE SEQUENCE [LARGE SCALE GENOMIC DNA]</scope>
    <source>
        <strain evidence="2">Lor287</strain>
    </source>
</reference>
<dbReference type="InterPro" id="IPR044169">
    <property type="entry name" value="PI21"/>
</dbReference>
<sequence length="319" mass="34616">MFFLLYFFPLPLRPVSDGVIGNHGRHGYSLNLSLSAFSSSYFLCISLACSQSSFVYSFFSAELNVDSPSRSSMQSVQKENQEDRGKIRPPKYNEEEGTVIVTGPFDPKKLSKKLCCKACKVIKDIQIVDKKPDNPPPLPPEPVPVPGLPEPDPAPVAPPAPEPDPPPAPEPDPPALEPDPPAPAEPEPAPPPAELKPEPVPDPEPKPVPEPELAPAPIPVALAALPEPEKPAPASEKPEYIYPYPYPYPYPQPYSYPWPVVWPFIPLCGCNGSCECKSIGDPPPPASPAPAPIYATPYYDGCRSCQFICEEEPSTCSIM</sequence>
<evidence type="ECO:0000256" key="1">
    <source>
        <dbReference type="SAM" id="MobiDB-lite"/>
    </source>
</evidence>
<evidence type="ECO:0000313" key="3">
    <source>
        <dbReference type="Proteomes" id="UP001418222"/>
    </source>
</evidence>
<dbReference type="GO" id="GO:1900150">
    <property type="term" value="P:regulation of defense response to fungus"/>
    <property type="evidence" value="ECO:0007669"/>
    <property type="project" value="InterPro"/>
</dbReference>
<feature type="region of interest" description="Disordered" evidence="1">
    <location>
        <begin position="129"/>
        <end position="214"/>
    </location>
</feature>
<evidence type="ECO:0000313" key="2">
    <source>
        <dbReference type="EMBL" id="KAK8943124.1"/>
    </source>
</evidence>
<dbReference type="AlphaFoldDB" id="A0AAP0G831"/>
<accession>A0AAP0G831</accession>
<feature type="region of interest" description="Disordered" evidence="1">
    <location>
        <begin position="69"/>
        <end position="103"/>
    </location>
</feature>
<name>A0AAP0G831_9ASPA</name>